<gene>
    <name evidence="1" type="ORF">NV381_15820</name>
</gene>
<keyword evidence="2" id="KW-1185">Reference proteome</keyword>
<comment type="caution">
    <text evidence="1">The sequence shown here is derived from an EMBL/GenBank/DDBJ whole genome shotgun (WGS) entry which is preliminary data.</text>
</comment>
<dbReference type="RefSeq" id="WP_258214248.1">
    <property type="nucleotide sequence ID" value="NZ_JANQBD010000010.1"/>
</dbReference>
<dbReference type="Gene3D" id="3.20.80.10">
    <property type="entry name" value="Regulatory factor, effector binding domain"/>
    <property type="match status" value="1"/>
</dbReference>
<dbReference type="Proteomes" id="UP001300012">
    <property type="component" value="Unassembled WGS sequence"/>
</dbReference>
<protein>
    <recommendedName>
        <fullName evidence="3">GyrI-like small molecule binding domain-containing protein</fullName>
    </recommendedName>
</protein>
<reference evidence="1 2" key="1">
    <citation type="submission" date="2022-08" db="EMBL/GenBank/DDBJ databases">
        <title>Paenibacillus endoradicis sp. nov., Paenibacillus radicibacter sp. nov and Paenibacillus pararadicis sp. nov., three cold-adapted plant growth-promoting bacteria isolated from root of Larix gmelinii in Great Khingan.</title>
        <authorList>
            <person name="Xue H."/>
        </authorList>
    </citation>
    <scope>NUCLEOTIDE SEQUENCE [LARGE SCALE GENOMIC DNA]</scope>
    <source>
        <strain evidence="1 2">N5-1-1-5</strain>
    </source>
</reference>
<dbReference type="EMBL" id="JANQBD010000010">
    <property type="protein sequence ID" value="MCR8632673.1"/>
    <property type="molecule type" value="Genomic_DNA"/>
</dbReference>
<organism evidence="1 2">
    <name type="scientific">Paenibacillus radicis</name>
    <name type="common">ex Xue et al. 2023</name>
    <dbReference type="NCBI Taxonomy" id="2972489"/>
    <lineage>
        <taxon>Bacteria</taxon>
        <taxon>Bacillati</taxon>
        <taxon>Bacillota</taxon>
        <taxon>Bacilli</taxon>
        <taxon>Bacillales</taxon>
        <taxon>Paenibacillaceae</taxon>
        <taxon>Paenibacillus</taxon>
    </lineage>
</organism>
<accession>A0ABT1YHM1</accession>
<evidence type="ECO:0000313" key="2">
    <source>
        <dbReference type="Proteomes" id="UP001300012"/>
    </source>
</evidence>
<evidence type="ECO:0008006" key="3">
    <source>
        <dbReference type="Google" id="ProtNLM"/>
    </source>
</evidence>
<name>A0ABT1YHM1_9BACL</name>
<evidence type="ECO:0000313" key="1">
    <source>
        <dbReference type="EMBL" id="MCR8632673.1"/>
    </source>
</evidence>
<dbReference type="InterPro" id="IPR011256">
    <property type="entry name" value="Reg_factor_effector_dom_sf"/>
</dbReference>
<sequence>MKAAAIQLNSKLDLAKTDKTYYTAPNHPQIVTLPKLTYLAVTDKGSPDSPIFARATEALYKLAYSVKAICKADGCDFTVPKLEGLWWVESEQNALEVPREEWHWKLLIRLPDFAQSDQIEDARRQTIAKK</sequence>
<proteinExistence type="predicted"/>